<organism evidence="2 3">
    <name type="scientific">Paractinoplanes ferrugineus</name>
    <dbReference type="NCBI Taxonomy" id="113564"/>
    <lineage>
        <taxon>Bacteria</taxon>
        <taxon>Bacillati</taxon>
        <taxon>Actinomycetota</taxon>
        <taxon>Actinomycetes</taxon>
        <taxon>Micromonosporales</taxon>
        <taxon>Micromonosporaceae</taxon>
        <taxon>Paractinoplanes</taxon>
    </lineage>
</organism>
<evidence type="ECO:0000313" key="2">
    <source>
        <dbReference type="EMBL" id="GIE16063.1"/>
    </source>
</evidence>
<keyword evidence="1" id="KW-1133">Transmembrane helix</keyword>
<keyword evidence="3" id="KW-1185">Reference proteome</keyword>
<comment type="caution">
    <text evidence="2">The sequence shown here is derived from an EMBL/GenBank/DDBJ whole genome shotgun (WGS) entry which is preliminary data.</text>
</comment>
<accession>A0A919JAH3</accession>
<sequence>MHSCRVPAWRGCGALGRGVPGLAVAAFFTGFTLPGAGAFPRSRRPRAGPLVLAPAVVLIAAGDGGRHPESVGAGTGISGLVAAARLVAAFFLVPWGRPGPG</sequence>
<dbReference type="AlphaFoldDB" id="A0A919JAH3"/>
<dbReference type="Proteomes" id="UP000598174">
    <property type="component" value="Unassembled WGS sequence"/>
</dbReference>
<protein>
    <submittedName>
        <fullName evidence="2">Uncharacterized protein</fullName>
    </submittedName>
</protein>
<proteinExistence type="predicted"/>
<dbReference type="EMBL" id="BOMM01000076">
    <property type="protein sequence ID" value="GIE16063.1"/>
    <property type="molecule type" value="Genomic_DNA"/>
</dbReference>
<name>A0A919JAH3_9ACTN</name>
<gene>
    <name evidence="2" type="ORF">Afe05nite_79030</name>
</gene>
<keyword evidence="1" id="KW-0472">Membrane</keyword>
<evidence type="ECO:0000313" key="3">
    <source>
        <dbReference type="Proteomes" id="UP000598174"/>
    </source>
</evidence>
<keyword evidence="1" id="KW-0812">Transmembrane</keyword>
<feature type="transmembrane region" description="Helical" evidence="1">
    <location>
        <begin position="71"/>
        <end position="93"/>
    </location>
</feature>
<evidence type="ECO:0000256" key="1">
    <source>
        <dbReference type="SAM" id="Phobius"/>
    </source>
</evidence>
<feature type="transmembrane region" description="Helical" evidence="1">
    <location>
        <begin position="20"/>
        <end position="40"/>
    </location>
</feature>
<reference evidence="2" key="1">
    <citation type="submission" date="2021-01" db="EMBL/GenBank/DDBJ databases">
        <title>Whole genome shotgun sequence of Actinoplanes ferrugineus NBRC 15555.</title>
        <authorList>
            <person name="Komaki H."/>
            <person name="Tamura T."/>
        </authorList>
    </citation>
    <scope>NUCLEOTIDE SEQUENCE</scope>
    <source>
        <strain evidence="2">NBRC 15555</strain>
    </source>
</reference>